<accession>A0A060QJH2</accession>
<name>A0A060QJH2_9PROT</name>
<protein>
    <submittedName>
        <fullName evidence="2">Uncharacterized protein</fullName>
    </submittedName>
</protein>
<proteinExistence type="predicted"/>
<comment type="caution">
    <text evidence="2">The sequence shown here is derived from an EMBL/GenBank/DDBJ whole genome shotgun (WGS) entry which is preliminary data.</text>
</comment>
<dbReference type="EMBL" id="CBLX010000006">
    <property type="protein sequence ID" value="CDG38932.1"/>
    <property type="molecule type" value="Genomic_DNA"/>
</dbReference>
<evidence type="ECO:0000313" key="3">
    <source>
        <dbReference type="Proteomes" id="UP000027583"/>
    </source>
</evidence>
<feature type="transmembrane region" description="Helical" evidence="1">
    <location>
        <begin position="120"/>
        <end position="138"/>
    </location>
</feature>
<evidence type="ECO:0000256" key="1">
    <source>
        <dbReference type="SAM" id="Phobius"/>
    </source>
</evidence>
<keyword evidence="1" id="KW-0812">Transmembrane</keyword>
<keyword evidence="1" id="KW-1133">Transmembrane helix</keyword>
<dbReference type="AlphaFoldDB" id="A0A060QJH2"/>
<reference evidence="2 3" key="1">
    <citation type="journal article" date="2014" name="Genome Biol. Evol.">
        <title>Acetic acid bacteria genomes reveal functional traits for adaptation to life in insect guts.</title>
        <authorList>
            <person name="Chouaia B."/>
            <person name="Gaiarsa S."/>
            <person name="Crotti E."/>
            <person name="Comandatore F."/>
            <person name="Degli Esposti M."/>
            <person name="Ricci I."/>
            <person name="Alma A."/>
            <person name="Favia G."/>
            <person name="Bandi C."/>
            <person name="Daffonchio D."/>
        </authorList>
    </citation>
    <scope>NUCLEOTIDE SEQUENCE [LARGE SCALE GENOMIC DNA]</scope>
    <source>
        <strain evidence="2 3">SF2.1</strain>
    </source>
</reference>
<keyword evidence="1" id="KW-0472">Membrane</keyword>
<dbReference type="Proteomes" id="UP000027583">
    <property type="component" value="Unassembled WGS sequence"/>
</dbReference>
<organism evidence="2 3">
    <name type="scientific">Asaia bogorensis</name>
    <dbReference type="NCBI Taxonomy" id="91915"/>
    <lineage>
        <taxon>Bacteria</taxon>
        <taxon>Pseudomonadati</taxon>
        <taxon>Pseudomonadota</taxon>
        <taxon>Alphaproteobacteria</taxon>
        <taxon>Acetobacterales</taxon>
        <taxon>Acetobacteraceae</taxon>
        <taxon>Asaia</taxon>
    </lineage>
</organism>
<sequence>MTQIFSRDAQRMHHHVPRKAATSLKEELLKVPFYFSLRELPKTLRAGLPYGAGMALVFLLLVPGLIFVLLAPVITYLILTQSSADLVNALQPLMHHLSQARLIGFFDTARTEIYRSLGDILFVFMTSNIACGLVARLIEDRSAEEMADITGTATMPS</sequence>
<reference evidence="2 3" key="2">
    <citation type="journal article" date="2014" name="PLoS ONE">
        <title>Evolution of mitochondria reconstructed from the energy metabolism of living bacteria.</title>
        <authorList>
            <person name="Degli Esposti M."/>
            <person name="Chouaia B."/>
            <person name="Comandatore F."/>
            <person name="Crotti E."/>
            <person name="Sassera D."/>
            <person name="Lievens P.M."/>
            <person name="Daffonchio D."/>
            <person name="Bandi C."/>
        </authorList>
    </citation>
    <scope>NUCLEOTIDE SEQUENCE [LARGE SCALE GENOMIC DNA]</scope>
    <source>
        <strain evidence="2 3">SF2.1</strain>
    </source>
</reference>
<evidence type="ECO:0000313" key="2">
    <source>
        <dbReference type="EMBL" id="CDG38932.1"/>
    </source>
</evidence>
<gene>
    <name evidence="2" type="ORF">ASAP_0887</name>
</gene>
<feature type="transmembrane region" description="Helical" evidence="1">
    <location>
        <begin position="55"/>
        <end position="79"/>
    </location>
</feature>